<accession>A0A3M7Q600</accession>
<gene>
    <name evidence="1" type="ORF">BpHYR1_029641</name>
</gene>
<name>A0A3M7Q600_BRAPC</name>
<evidence type="ECO:0000313" key="1">
    <source>
        <dbReference type="EMBL" id="RNA06847.1"/>
    </source>
</evidence>
<evidence type="ECO:0000313" key="2">
    <source>
        <dbReference type="Proteomes" id="UP000276133"/>
    </source>
</evidence>
<reference evidence="1 2" key="1">
    <citation type="journal article" date="2018" name="Sci. Rep.">
        <title>Genomic signatures of local adaptation to the degree of environmental predictability in rotifers.</title>
        <authorList>
            <person name="Franch-Gras L."/>
            <person name="Hahn C."/>
            <person name="Garcia-Roger E.M."/>
            <person name="Carmona M.J."/>
            <person name="Serra M."/>
            <person name="Gomez A."/>
        </authorList>
    </citation>
    <scope>NUCLEOTIDE SEQUENCE [LARGE SCALE GENOMIC DNA]</scope>
    <source>
        <strain evidence="1">HYR1</strain>
    </source>
</reference>
<dbReference type="AlphaFoldDB" id="A0A3M7Q600"/>
<dbReference type="Proteomes" id="UP000276133">
    <property type="component" value="Unassembled WGS sequence"/>
</dbReference>
<keyword evidence="2" id="KW-1185">Reference proteome</keyword>
<proteinExistence type="predicted"/>
<comment type="caution">
    <text evidence="1">The sequence shown here is derived from an EMBL/GenBank/DDBJ whole genome shotgun (WGS) entry which is preliminary data.</text>
</comment>
<organism evidence="1 2">
    <name type="scientific">Brachionus plicatilis</name>
    <name type="common">Marine rotifer</name>
    <name type="synonym">Brachionus muelleri</name>
    <dbReference type="NCBI Taxonomy" id="10195"/>
    <lineage>
        <taxon>Eukaryota</taxon>
        <taxon>Metazoa</taxon>
        <taxon>Spiralia</taxon>
        <taxon>Gnathifera</taxon>
        <taxon>Rotifera</taxon>
        <taxon>Eurotatoria</taxon>
        <taxon>Monogononta</taxon>
        <taxon>Pseudotrocha</taxon>
        <taxon>Ploima</taxon>
        <taxon>Brachionidae</taxon>
        <taxon>Brachionus</taxon>
    </lineage>
</organism>
<protein>
    <submittedName>
        <fullName evidence="1">Uncharacterized protein</fullName>
    </submittedName>
</protein>
<sequence>MLLKNRIILISTTINGYKGGRPLWRPDRRPKIWTGELAGQIIDGRSNVRPTFWRAAIWPVFWPPVYFRPFILAVQKLDRQVDRPNDRPPKSWPTVYFGGLRIRPPVWPPNRPSVLKLAVHLAGRQRFGRPTPRKRWEFSIWGKMKWGIFY</sequence>
<dbReference type="EMBL" id="REGN01007263">
    <property type="protein sequence ID" value="RNA06847.1"/>
    <property type="molecule type" value="Genomic_DNA"/>
</dbReference>